<dbReference type="Gene3D" id="1.25.40.20">
    <property type="entry name" value="Ankyrin repeat-containing domain"/>
    <property type="match status" value="1"/>
</dbReference>
<dbReference type="GO" id="GO:0060236">
    <property type="term" value="P:regulation of mitotic spindle organization"/>
    <property type="evidence" value="ECO:0007669"/>
    <property type="project" value="TreeGrafter"/>
</dbReference>
<feature type="compositionally biased region" description="Basic residues" evidence="2">
    <location>
        <begin position="10"/>
        <end position="25"/>
    </location>
</feature>
<feature type="repeat" description="ANK" evidence="1">
    <location>
        <begin position="129"/>
        <end position="161"/>
    </location>
</feature>
<evidence type="ECO:0000313" key="4">
    <source>
        <dbReference type="Proteomes" id="UP000005207"/>
    </source>
</evidence>
<keyword evidence="1" id="KW-0040">ANK repeat</keyword>
<dbReference type="AlphaFoldDB" id="A0A669B6H7"/>
<dbReference type="GeneTree" id="ENSGT00390000005650"/>
<evidence type="ECO:0000313" key="3">
    <source>
        <dbReference type="Ensembl" id="ENSONIP00000030167.1"/>
    </source>
</evidence>
<dbReference type="PANTHER" id="PTHR24160">
    <property type="entry name" value="ANKYRIN REPEAT DOMAIN-CONTAINING PROTEIN 53"/>
    <property type="match status" value="1"/>
</dbReference>
<dbReference type="RefSeq" id="XP_003447627.1">
    <property type="nucleotide sequence ID" value="XM_003447579.4"/>
</dbReference>
<dbReference type="GeneID" id="100705333"/>
<protein>
    <submittedName>
        <fullName evidence="3">Uncharacterized protein</fullName>
    </submittedName>
</protein>
<dbReference type="InParanoid" id="A0A669B6H7"/>
<dbReference type="SMART" id="SM00248">
    <property type="entry name" value="ANK"/>
    <property type="match status" value="4"/>
</dbReference>
<dbReference type="PANTHER" id="PTHR24160:SF1">
    <property type="entry name" value="ANKYRIN REPEAT DOMAIN-CONTAINING PROTEIN 53"/>
    <property type="match status" value="1"/>
</dbReference>
<feature type="repeat" description="ANK" evidence="1">
    <location>
        <begin position="91"/>
        <end position="127"/>
    </location>
</feature>
<evidence type="ECO:0000256" key="1">
    <source>
        <dbReference type="PROSITE-ProRule" id="PRU00023"/>
    </source>
</evidence>
<dbReference type="KEGG" id="onl:100705333"/>
<dbReference type="InterPro" id="IPR036770">
    <property type="entry name" value="Ankyrin_rpt-contain_sf"/>
</dbReference>
<dbReference type="InterPro" id="IPR002110">
    <property type="entry name" value="Ankyrin_rpt"/>
</dbReference>
<dbReference type="PROSITE" id="PS50088">
    <property type="entry name" value="ANK_REPEAT"/>
    <property type="match status" value="2"/>
</dbReference>
<dbReference type="PROSITE" id="PS50297">
    <property type="entry name" value="ANK_REP_REGION"/>
    <property type="match status" value="2"/>
</dbReference>
<feature type="region of interest" description="Disordered" evidence="2">
    <location>
        <begin position="1"/>
        <end position="32"/>
    </location>
</feature>
<evidence type="ECO:0000256" key="2">
    <source>
        <dbReference type="SAM" id="MobiDB-lite"/>
    </source>
</evidence>
<keyword evidence="4" id="KW-1185">Reference proteome</keyword>
<reference evidence="4" key="1">
    <citation type="submission" date="2012-01" db="EMBL/GenBank/DDBJ databases">
        <title>The Genome Sequence of Oreochromis niloticus (Nile Tilapia).</title>
        <authorList>
            <consortium name="Broad Institute Genome Assembly Team"/>
            <consortium name="Broad Institute Sequencing Platform"/>
            <person name="Di Palma F."/>
            <person name="Johnson J."/>
            <person name="Lander E.S."/>
            <person name="Lindblad-Toh K."/>
        </authorList>
    </citation>
    <scope>NUCLEOTIDE SEQUENCE [LARGE SCALE GENOMIC DNA]</scope>
</reference>
<dbReference type="GO" id="GO:1902412">
    <property type="term" value="P:regulation of mitotic cytokinesis"/>
    <property type="evidence" value="ECO:0007669"/>
    <property type="project" value="InterPro"/>
</dbReference>
<dbReference type="Proteomes" id="UP000005207">
    <property type="component" value="Linkage group LG3"/>
</dbReference>
<reference evidence="3" key="3">
    <citation type="submission" date="2025-09" db="UniProtKB">
        <authorList>
            <consortium name="Ensembl"/>
        </authorList>
    </citation>
    <scope>IDENTIFICATION</scope>
</reference>
<dbReference type="GO" id="GO:0000922">
    <property type="term" value="C:spindle pole"/>
    <property type="evidence" value="ECO:0007669"/>
    <property type="project" value="TreeGrafter"/>
</dbReference>
<dbReference type="GO" id="GO:0007080">
    <property type="term" value="P:mitotic metaphase chromosome alignment"/>
    <property type="evidence" value="ECO:0007669"/>
    <property type="project" value="TreeGrafter"/>
</dbReference>
<dbReference type="GO" id="GO:0031116">
    <property type="term" value="P:positive regulation of microtubule polymerization"/>
    <property type="evidence" value="ECO:0007669"/>
    <property type="project" value="TreeGrafter"/>
</dbReference>
<accession>A0A669B6H7</accession>
<sequence>MATMEPVNKPGKRRRGRCKKGKQSHHGALGRQMFPAVAAENPEKCAVNENQLSLNQQSLPPLHVACLYGELGAVQLLVKSRQQWINSSDSQGRRPLHMVLSYQSFPRTCACLRYLLEHGADVNASTTDLGQTPLHLAASEGFLDCVEILVKAGADVLAKDSLGQTPLDLACIWCHRKIARYLKSCMWHVNKEKERKERVLVQALYTDLVGMAKQNNLTRKTLTDEKVAEWANKKGVALLKDFSPRGQVSKYHTKCFLADQSNCDSKHAKAHCEEQQPEGIKEDRNTPPKPPFKPWSIFTGLQPKKPLAEPDLRDSITIWRDSSSRQLQYTTRWDSTPRPAPNLPLDVLERVLFPRAFPSRITCPQDFEPQNIMEVKHQECPQEHSTSPWTEVAMCLVEVLEFRHY</sequence>
<dbReference type="CTD" id="79998"/>
<dbReference type="OrthoDB" id="10254927at2759"/>
<dbReference type="Ensembl" id="ENSONIT00000045120.1">
    <property type="protein sequence ID" value="ENSONIP00000030167.1"/>
    <property type="gene ID" value="ENSONIG00000012939.2"/>
</dbReference>
<organism evidence="3 4">
    <name type="scientific">Oreochromis niloticus</name>
    <name type="common">Nile tilapia</name>
    <name type="synonym">Tilapia nilotica</name>
    <dbReference type="NCBI Taxonomy" id="8128"/>
    <lineage>
        <taxon>Eukaryota</taxon>
        <taxon>Metazoa</taxon>
        <taxon>Chordata</taxon>
        <taxon>Craniata</taxon>
        <taxon>Vertebrata</taxon>
        <taxon>Euteleostomi</taxon>
        <taxon>Actinopterygii</taxon>
        <taxon>Neopterygii</taxon>
        <taxon>Teleostei</taxon>
        <taxon>Neoteleostei</taxon>
        <taxon>Acanthomorphata</taxon>
        <taxon>Ovalentaria</taxon>
        <taxon>Cichlomorphae</taxon>
        <taxon>Cichliformes</taxon>
        <taxon>Cichlidae</taxon>
        <taxon>African cichlids</taxon>
        <taxon>Pseudocrenilabrinae</taxon>
        <taxon>Oreochromini</taxon>
        <taxon>Oreochromis</taxon>
    </lineage>
</organism>
<dbReference type="Pfam" id="PF12796">
    <property type="entry name" value="Ank_2"/>
    <property type="match status" value="1"/>
</dbReference>
<reference evidence="3" key="2">
    <citation type="submission" date="2025-08" db="UniProtKB">
        <authorList>
            <consortium name="Ensembl"/>
        </authorList>
    </citation>
    <scope>IDENTIFICATION</scope>
</reference>
<dbReference type="SUPFAM" id="SSF48403">
    <property type="entry name" value="Ankyrin repeat"/>
    <property type="match status" value="1"/>
</dbReference>
<dbReference type="OMA" id="NHRICAR"/>
<gene>
    <name evidence="3" type="primary">ankrd53</name>
</gene>
<name>A0A669B6H7_ORENI</name>
<proteinExistence type="predicted"/>
<dbReference type="InterPro" id="IPR042335">
    <property type="entry name" value="ANKRD53"/>
</dbReference>